<name>A0A445F4R3_GLYSO</name>
<comment type="caution">
    <text evidence="2">The sequence shown here is derived from an EMBL/GenBank/DDBJ whole genome shotgun (WGS) entry which is preliminary data.</text>
</comment>
<keyword evidence="3" id="KW-1185">Reference proteome</keyword>
<protein>
    <submittedName>
        <fullName evidence="2">Uncharacterized protein</fullName>
    </submittedName>
</protein>
<keyword evidence="1" id="KW-0812">Transmembrane</keyword>
<proteinExistence type="predicted"/>
<organism evidence="2 3">
    <name type="scientific">Glycine soja</name>
    <name type="common">Wild soybean</name>
    <dbReference type="NCBI Taxonomy" id="3848"/>
    <lineage>
        <taxon>Eukaryota</taxon>
        <taxon>Viridiplantae</taxon>
        <taxon>Streptophyta</taxon>
        <taxon>Embryophyta</taxon>
        <taxon>Tracheophyta</taxon>
        <taxon>Spermatophyta</taxon>
        <taxon>Magnoliopsida</taxon>
        <taxon>eudicotyledons</taxon>
        <taxon>Gunneridae</taxon>
        <taxon>Pentapetalae</taxon>
        <taxon>rosids</taxon>
        <taxon>fabids</taxon>
        <taxon>Fabales</taxon>
        <taxon>Fabaceae</taxon>
        <taxon>Papilionoideae</taxon>
        <taxon>50 kb inversion clade</taxon>
        <taxon>NPAAA clade</taxon>
        <taxon>indigoferoid/millettioid clade</taxon>
        <taxon>Phaseoleae</taxon>
        <taxon>Glycine</taxon>
        <taxon>Glycine subgen. Soja</taxon>
    </lineage>
</organism>
<feature type="non-terminal residue" evidence="2">
    <location>
        <position position="1"/>
    </location>
</feature>
<sequence length="153" mass="17368">KLQHFPSFIFYLPTRYRCSYSLSFPLGSDSDLQGETIMLCGFYKTTKVQGDPTGILGFSLWCDVLLFLFLYYLTIILLLLFFPQIHHRTHISLRSNEISLQISSCEASATRSANSNCTMYCRDLPELICTGNTRSQVCKRPSPSECFVGSYSS</sequence>
<gene>
    <name evidence="2" type="ORF">D0Y65_054016</name>
</gene>
<evidence type="ECO:0000256" key="1">
    <source>
        <dbReference type="SAM" id="Phobius"/>
    </source>
</evidence>
<dbReference type="AlphaFoldDB" id="A0A445F4R3"/>
<reference evidence="2 3" key="1">
    <citation type="submission" date="2018-09" db="EMBL/GenBank/DDBJ databases">
        <title>A high-quality reference genome of wild soybean provides a powerful tool to mine soybean genomes.</title>
        <authorList>
            <person name="Xie M."/>
            <person name="Chung C.Y.L."/>
            <person name="Li M.-W."/>
            <person name="Wong F.-L."/>
            <person name="Chan T.-F."/>
            <person name="Lam H.-M."/>
        </authorList>
    </citation>
    <scope>NUCLEOTIDE SEQUENCE [LARGE SCALE GENOMIC DNA]</scope>
    <source>
        <strain evidence="3">cv. W05</strain>
        <tissue evidence="2">Hypocotyl of etiolated seedlings</tissue>
    </source>
</reference>
<evidence type="ECO:0000313" key="2">
    <source>
        <dbReference type="EMBL" id="RZB43766.1"/>
    </source>
</evidence>
<dbReference type="EMBL" id="QZWG01000020">
    <property type="protein sequence ID" value="RZB43766.1"/>
    <property type="molecule type" value="Genomic_DNA"/>
</dbReference>
<evidence type="ECO:0000313" key="3">
    <source>
        <dbReference type="Proteomes" id="UP000289340"/>
    </source>
</evidence>
<dbReference type="Proteomes" id="UP000289340">
    <property type="component" value="Chromosome 20"/>
</dbReference>
<keyword evidence="1" id="KW-1133">Transmembrane helix</keyword>
<accession>A0A445F4R3</accession>
<keyword evidence="1" id="KW-0472">Membrane</keyword>
<feature type="transmembrane region" description="Helical" evidence="1">
    <location>
        <begin position="58"/>
        <end position="82"/>
    </location>
</feature>